<proteinExistence type="predicted"/>
<protein>
    <submittedName>
        <fullName evidence="2">F-box domain-containing protein</fullName>
    </submittedName>
</protein>
<keyword evidence="1" id="KW-1185">Reference proteome</keyword>
<evidence type="ECO:0000313" key="2">
    <source>
        <dbReference type="WBParaSite" id="Pan_g11544.t1"/>
    </source>
</evidence>
<sequence length="282" mass="33091">MPYPILTLPYPFAKRLRQLLNPLELSELQKAAGHDVINTLKPILKTLNVYTVFFGPHFNNDHKVNFTDGLYYGTTLISFSKNDHYFIKCDHAVFYDISDTALENFNINQKILMDAIRVEFRDCHVSIDFLTILSKIFVEPLLQFDARRCHQVDEDINFSTILNIFPHITYIALQKAYSGWFYDLVSTGKKFHVVEVFNFDFKNLFSFEPEQLYDFVTKQYSDFYICLFVKTDDVDATLDKLKPFIEPRFDTKANGTVKVVVTVVLNDNTFFLRQLYYYNTIC</sequence>
<evidence type="ECO:0000313" key="1">
    <source>
        <dbReference type="Proteomes" id="UP000492821"/>
    </source>
</evidence>
<reference evidence="2" key="2">
    <citation type="submission" date="2020-10" db="UniProtKB">
        <authorList>
            <consortium name="WormBaseParasite"/>
        </authorList>
    </citation>
    <scope>IDENTIFICATION</scope>
</reference>
<accession>A0A7E4URE3</accession>
<reference evidence="1" key="1">
    <citation type="journal article" date="2013" name="Genetics">
        <title>The draft genome and transcriptome of Panagrellus redivivus are shaped by the harsh demands of a free-living lifestyle.</title>
        <authorList>
            <person name="Srinivasan J."/>
            <person name="Dillman A.R."/>
            <person name="Macchietto M.G."/>
            <person name="Heikkinen L."/>
            <person name="Lakso M."/>
            <person name="Fracchia K.M."/>
            <person name="Antoshechkin I."/>
            <person name="Mortazavi A."/>
            <person name="Wong G."/>
            <person name="Sternberg P.W."/>
        </authorList>
    </citation>
    <scope>NUCLEOTIDE SEQUENCE [LARGE SCALE GENOMIC DNA]</scope>
    <source>
        <strain evidence="1">MT8872</strain>
    </source>
</reference>
<dbReference type="Proteomes" id="UP000492821">
    <property type="component" value="Unassembled WGS sequence"/>
</dbReference>
<dbReference type="WBParaSite" id="Pan_g11544.t1">
    <property type="protein sequence ID" value="Pan_g11544.t1"/>
    <property type="gene ID" value="Pan_g11544"/>
</dbReference>
<name>A0A7E4URE3_PANRE</name>
<dbReference type="AlphaFoldDB" id="A0A7E4URE3"/>
<organism evidence="1 2">
    <name type="scientific">Panagrellus redivivus</name>
    <name type="common">Microworm</name>
    <dbReference type="NCBI Taxonomy" id="6233"/>
    <lineage>
        <taxon>Eukaryota</taxon>
        <taxon>Metazoa</taxon>
        <taxon>Ecdysozoa</taxon>
        <taxon>Nematoda</taxon>
        <taxon>Chromadorea</taxon>
        <taxon>Rhabditida</taxon>
        <taxon>Tylenchina</taxon>
        <taxon>Panagrolaimomorpha</taxon>
        <taxon>Panagrolaimoidea</taxon>
        <taxon>Panagrolaimidae</taxon>
        <taxon>Panagrellus</taxon>
    </lineage>
</organism>